<reference evidence="6 7" key="1">
    <citation type="submission" date="2016-03" db="EMBL/GenBank/DDBJ databases">
        <title>Complete genome sequence of a novel chlorpyrifos degrading bacterium, Cupriavidus nantongensis sp. X1.</title>
        <authorList>
            <person name="Fang L."/>
        </authorList>
    </citation>
    <scope>NUCLEOTIDE SEQUENCE [LARGE SCALE GENOMIC DNA]</scope>
    <source>
        <strain evidence="6 7">X1</strain>
    </source>
</reference>
<dbReference type="Proteomes" id="UP000075238">
    <property type="component" value="Chromosome 1"/>
</dbReference>
<feature type="transmembrane region" description="Helical" evidence="4">
    <location>
        <begin position="12"/>
        <end position="34"/>
    </location>
</feature>
<protein>
    <submittedName>
        <fullName evidence="6">Transporter</fullName>
    </submittedName>
</protein>
<sequence length="395" mass="40969">MSTGTSTGTRQVVAVVMLCHFIAAFAALGMPPFFALILQRSLHNDVPWLAGAFYVVPTLLAAVSAPWWGRLADRFGKKPLLMRAQLGLAASFLLASYATNSLTFLAALVLQGVLGGTFSASNAYLATVASGTTLTRSLTAMQWSARAALVAAPACLGLWMGAESPIVLYRWLALLPLAAAALIAWLPASDAASVAKRAAAPTGDTSAAAPATARQIYVLQFAFVFATVVTFPYFIPDIQQRMPAISAAKAGLLFGLPHLVYLATAPLLSRRLGLAPSLGLLATAYGTLVITLLAQAAPLGLPALVAWRLLMGTAMTVGFIALHALVASVVHAGNAGRTFGWFESSSKWGGVVAGLAAGATVSLAGQRTPYLFGAALLAPAVAYLLLTAKQRMSTL</sequence>
<keyword evidence="3 4" id="KW-0472">Membrane</keyword>
<dbReference type="SUPFAM" id="SSF103473">
    <property type="entry name" value="MFS general substrate transporter"/>
    <property type="match status" value="1"/>
</dbReference>
<dbReference type="OrthoDB" id="65739at2"/>
<dbReference type="Gene3D" id="1.20.1250.20">
    <property type="entry name" value="MFS general substrate transporter like domains"/>
    <property type="match status" value="2"/>
</dbReference>
<evidence type="ECO:0000313" key="7">
    <source>
        <dbReference type="Proteomes" id="UP000075238"/>
    </source>
</evidence>
<name>A0A142JK82_9BURK</name>
<dbReference type="Pfam" id="PF07690">
    <property type="entry name" value="MFS_1"/>
    <property type="match status" value="1"/>
</dbReference>
<dbReference type="STRING" id="1796606.A2G96_12525"/>
<feature type="transmembrane region" description="Helical" evidence="4">
    <location>
        <begin position="370"/>
        <end position="388"/>
    </location>
</feature>
<feature type="transmembrane region" description="Helical" evidence="4">
    <location>
        <begin position="46"/>
        <end position="68"/>
    </location>
</feature>
<dbReference type="GO" id="GO:0022857">
    <property type="term" value="F:transmembrane transporter activity"/>
    <property type="evidence" value="ECO:0007669"/>
    <property type="project" value="InterPro"/>
</dbReference>
<evidence type="ECO:0000256" key="3">
    <source>
        <dbReference type="ARBA" id="ARBA00023136"/>
    </source>
</evidence>
<dbReference type="InterPro" id="IPR011701">
    <property type="entry name" value="MFS"/>
</dbReference>
<dbReference type="AlphaFoldDB" id="A0A142JK82"/>
<feature type="transmembrane region" description="Helical" evidence="4">
    <location>
        <begin position="280"/>
        <end position="299"/>
    </location>
</feature>
<evidence type="ECO:0000256" key="2">
    <source>
        <dbReference type="ARBA" id="ARBA00022989"/>
    </source>
</evidence>
<dbReference type="RefSeq" id="WP_062799626.1">
    <property type="nucleotide sequence ID" value="NZ_CP014844.1"/>
</dbReference>
<gene>
    <name evidence="6" type="ORF">A2G96_12525</name>
</gene>
<evidence type="ECO:0000259" key="5">
    <source>
        <dbReference type="PROSITE" id="PS50850"/>
    </source>
</evidence>
<dbReference type="KEGG" id="cnan:A2G96_12525"/>
<feature type="transmembrane region" description="Helical" evidence="4">
    <location>
        <begin position="247"/>
        <end position="268"/>
    </location>
</feature>
<dbReference type="InterPro" id="IPR036259">
    <property type="entry name" value="MFS_trans_sf"/>
</dbReference>
<dbReference type="EMBL" id="CP014844">
    <property type="protein sequence ID" value="AMR78494.1"/>
    <property type="molecule type" value="Genomic_DNA"/>
</dbReference>
<dbReference type="PANTHER" id="PTHR23546:SF1">
    <property type="entry name" value="MEMBRANE PROTEIN"/>
    <property type="match status" value="1"/>
</dbReference>
<dbReference type="PANTHER" id="PTHR23546">
    <property type="entry name" value="TRANSPORT PROTEIN"/>
    <property type="match status" value="1"/>
</dbReference>
<keyword evidence="7" id="KW-1185">Reference proteome</keyword>
<evidence type="ECO:0000256" key="4">
    <source>
        <dbReference type="SAM" id="Phobius"/>
    </source>
</evidence>
<keyword evidence="1 4" id="KW-0812">Transmembrane</keyword>
<feature type="transmembrane region" description="Helical" evidence="4">
    <location>
        <begin position="305"/>
        <end position="327"/>
    </location>
</feature>
<evidence type="ECO:0000256" key="1">
    <source>
        <dbReference type="ARBA" id="ARBA00022692"/>
    </source>
</evidence>
<keyword evidence="2 4" id="KW-1133">Transmembrane helix</keyword>
<proteinExistence type="predicted"/>
<feature type="transmembrane region" description="Helical" evidence="4">
    <location>
        <begin position="348"/>
        <end position="364"/>
    </location>
</feature>
<accession>A0A142JK82</accession>
<evidence type="ECO:0000313" key="6">
    <source>
        <dbReference type="EMBL" id="AMR78494.1"/>
    </source>
</evidence>
<feature type="domain" description="Major facilitator superfamily (MFS) profile" evidence="5">
    <location>
        <begin position="12"/>
        <end position="391"/>
    </location>
</feature>
<feature type="transmembrane region" description="Helical" evidence="4">
    <location>
        <begin position="168"/>
        <end position="188"/>
    </location>
</feature>
<organism evidence="6 7">
    <name type="scientific">Cupriavidus nantongensis</name>
    <dbReference type="NCBI Taxonomy" id="1796606"/>
    <lineage>
        <taxon>Bacteria</taxon>
        <taxon>Pseudomonadati</taxon>
        <taxon>Pseudomonadota</taxon>
        <taxon>Betaproteobacteria</taxon>
        <taxon>Burkholderiales</taxon>
        <taxon>Burkholderiaceae</taxon>
        <taxon>Cupriavidus</taxon>
    </lineage>
</organism>
<feature type="transmembrane region" description="Helical" evidence="4">
    <location>
        <begin position="216"/>
        <end position="235"/>
    </location>
</feature>
<dbReference type="PROSITE" id="PS50850">
    <property type="entry name" value="MFS"/>
    <property type="match status" value="1"/>
</dbReference>
<dbReference type="InterPro" id="IPR020846">
    <property type="entry name" value="MFS_dom"/>
</dbReference>